<dbReference type="RefSeq" id="WP_273744060.1">
    <property type="nucleotide sequence ID" value="NZ_CP117466.1"/>
</dbReference>
<organism evidence="1 2">
    <name type="scientific">Paracoccus marcusii</name>
    <dbReference type="NCBI Taxonomy" id="59779"/>
    <lineage>
        <taxon>Bacteria</taxon>
        <taxon>Pseudomonadati</taxon>
        <taxon>Pseudomonadota</taxon>
        <taxon>Alphaproteobacteria</taxon>
        <taxon>Rhodobacterales</taxon>
        <taxon>Paracoccaceae</taxon>
        <taxon>Paracoccus</taxon>
    </lineage>
</organism>
<reference evidence="1 2" key="1">
    <citation type="submission" date="2023-02" db="EMBL/GenBank/DDBJ databases">
        <title>Whole genome sequenc of Paracoccus marcusii MBLB0836.</title>
        <authorList>
            <person name="Seo M.-J."/>
            <person name="Cho E.-S."/>
            <person name="Hwang C.Y."/>
        </authorList>
    </citation>
    <scope>NUCLEOTIDE SEQUENCE [LARGE SCALE GENOMIC DNA]</scope>
    <source>
        <strain evidence="1 2">MBLB0836</strain>
    </source>
</reference>
<sequence length="349" mass="39111">MVKLIVHIGHGKTGSSSIQETLLSGRDILADQGIAYLGLMLEHGGGLNRHDWQKRSGSDIFFANARDPLTANGEMFAALSEALSQCDRDGVTKAIWSNEWLAPRSGMVLPALQKIAESGHEIEIQCYVRRHDKWAISAYSQWGLKHKSYDGRVRDFESWMPVFGGRSIRFADDIKPWHDAFSDKVKVFNFDAIGDVVEHFLVNNQIAGVRPINENVSPSAVEIAAQAVFNSKHPISMRPSEYDKVANLLRRDAGIEQPLSTIDKLFPSQDALKTLLDDRRDDIATLNEHLARNGQPELDFTTPPRPVEHPTPWAMDQYLLRLVFGLNDELIALRARVATLEASHKAKEK</sequence>
<keyword evidence="2" id="KW-1185">Reference proteome</keyword>
<accession>A0ABY7UVW1</accession>
<proteinExistence type="predicted"/>
<dbReference type="Proteomes" id="UP001216899">
    <property type="component" value="Chromosome"/>
</dbReference>
<protein>
    <submittedName>
        <fullName evidence="1">Uncharacterized protein</fullName>
    </submittedName>
</protein>
<gene>
    <name evidence="1" type="ORF">PRL19_04780</name>
</gene>
<dbReference type="SUPFAM" id="SSF52540">
    <property type="entry name" value="P-loop containing nucleoside triphosphate hydrolases"/>
    <property type="match status" value="1"/>
</dbReference>
<evidence type="ECO:0000313" key="1">
    <source>
        <dbReference type="EMBL" id="WDA13571.1"/>
    </source>
</evidence>
<name>A0ABY7UVW1_9RHOB</name>
<dbReference type="InterPro" id="IPR027417">
    <property type="entry name" value="P-loop_NTPase"/>
</dbReference>
<dbReference type="EMBL" id="CP117466">
    <property type="protein sequence ID" value="WDA13571.1"/>
    <property type="molecule type" value="Genomic_DNA"/>
</dbReference>
<evidence type="ECO:0000313" key="2">
    <source>
        <dbReference type="Proteomes" id="UP001216899"/>
    </source>
</evidence>